<dbReference type="GO" id="GO:0009072">
    <property type="term" value="P:aromatic amino acid metabolic process"/>
    <property type="evidence" value="ECO:0007669"/>
    <property type="project" value="InterPro"/>
</dbReference>
<evidence type="ECO:0000256" key="3">
    <source>
        <dbReference type="ARBA" id="ARBA00022723"/>
    </source>
</evidence>
<dbReference type="GO" id="GO:0016714">
    <property type="term" value="F:oxidoreductase activity, acting on paired donors, with incorporation or reduction of molecular oxygen, reduced pteridine as one donor, and incorporation of one atom of oxygen"/>
    <property type="evidence" value="ECO:0007669"/>
    <property type="project" value="InterPro"/>
</dbReference>
<feature type="binding site" evidence="7">
    <location>
        <position position="126"/>
    </location>
    <ligand>
        <name>Fe cation</name>
        <dbReference type="ChEBI" id="CHEBI:24875"/>
    </ligand>
</feature>
<dbReference type="SUPFAM" id="SSF56534">
    <property type="entry name" value="Aromatic aminoacid monoxygenases, catalytic and oligomerization domains"/>
    <property type="match status" value="1"/>
</dbReference>
<feature type="binding site" evidence="7">
    <location>
        <position position="131"/>
    </location>
    <ligand>
        <name>Fe cation</name>
        <dbReference type="ChEBI" id="CHEBI:24875"/>
    </ligand>
</feature>
<comment type="cofactor">
    <cofactor evidence="1 7">
        <name>Fe(2+)</name>
        <dbReference type="ChEBI" id="CHEBI:29033"/>
    </cofactor>
</comment>
<dbReference type="Proteomes" id="UP000448943">
    <property type="component" value="Unassembled WGS sequence"/>
</dbReference>
<dbReference type="InterPro" id="IPR036951">
    <property type="entry name" value="ArAA_hydroxylase_sf"/>
</dbReference>
<comment type="caution">
    <text evidence="9">The sequence shown here is derived from an EMBL/GenBank/DDBJ whole genome shotgun (WGS) entry which is preliminary data.</text>
</comment>
<accession>A0A6N9Q0J0</accession>
<dbReference type="NCBIfam" id="NF010657">
    <property type="entry name" value="PRK14056.1"/>
    <property type="match status" value="1"/>
</dbReference>
<dbReference type="Pfam" id="PF00351">
    <property type="entry name" value="Biopterin_H"/>
    <property type="match status" value="2"/>
</dbReference>
<protein>
    <submittedName>
        <fullName evidence="9">Aromatic amino acid hydroxylase</fullName>
    </submittedName>
</protein>
<evidence type="ECO:0000256" key="6">
    <source>
        <dbReference type="ARBA" id="ARBA00023033"/>
    </source>
</evidence>
<dbReference type="InterPro" id="IPR001273">
    <property type="entry name" value="ArAA_hydroxylase"/>
</dbReference>
<gene>
    <name evidence="9" type="ORF">ERL59_06975</name>
</gene>
<evidence type="ECO:0000256" key="7">
    <source>
        <dbReference type="PIRSR" id="PIRSR601273-2"/>
    </source>
</evidence>
<dbReference type="Gene3D" id="1.10.800.10">
    <property type="entry name" value="Aromatic amino acid hydroxylase"/>
    <property type="match status" value="1"/>
</dbReference>
<evidence type="ECO:0000256" key="1">
    <source>
        <dbReference type="ARBA" id="ARBA00001954"/>
    </source>
</evidence>
<dbReference type="EMBL" id="SIJB01000017">
    <property type="protein sequence ID" value="NBI28696.1"/>
    <property type="molecule type" value="Genomic_DNA"/>
</dbReference>
<dbReference type="OrthoDB" id="9780502at2"/>
<dbReference type="InterPro" id="IPR036329">
    <property type="entry name" value="Aro-AA_hydroxylase_C_sf"/>
</dbReference>
<evidence type="ECO:0000256" key="5">
    <source>
        <dbReference type="ARBA" id="ARBA00023004"/>
    </source>
</evidence>
<evidence type="ECO:0000259" key="8">
    <source>
        <dbReference type="PROSITE" id="PS51410"/>
    </source>
</evidence>
<reference evidence="9 10" key="1">
    <citation type="submission" date="2019-01" db="EMBL/GenBank/DDBJ databases">
        <title>Chengkuizengella sp. nov., isolated from deep-sea sediment of East Pacific Ocean.</title>
        <authorList>
            <person name="Yang J."/>
            <person name="Lai Q."/>
            <person name="Shao Z."/>
        </authorList>
    </citation>
    <scope>NUCLEOTIDE SEQUENCE [LARGE SCALE GENOMIC DNA]</scope>
    <source>
        <strain evidence="9 10">YPA3-1-1</strain>
    </source>
</reference>
<evidence type="ECO:0000313" key="9">
    <source>
        <dbReference type="EMBL" id="NBI28696.1"/>
    </source>
</evidence>
<proteinExistence type="inferred from homology"/>
<name>A0A6N9Q0J0_9BACL</name>
<evidence type="ECO:0000256" key="2">
    <source>
        <dbReference type="ARBA" id="ARBA00009712"/>
    </source>
</evidence>
<sequence>MELLKKSDIPAHLREYVIDQQYEEYSPINHAVWRYVMRQNVNFFKDVAHEAYTNGVTASGMDIESIPRVEEMHTSLNPFNWGAVAIDGYIPGVIFFDFQAHGLLPIGTDIRKLENIEYTPAPDIIHEAAGHAPILCDEKYAEYVKLFGQIGRKAIATKEEHEVFEAVRTLSNLLEKGSSTKEEITEAERVLEEKQQAVKHLSEAEEISRLYWWTVEYGLIGDVSNPKIYGAGLLSSVGESSSCLSDEVKKIPFELEKVISTSFDITTKQPQLFVCKDFNQLISAVKEYAKRMAFTVGGTESLEKAIRSGATATAEYKSGLQVTGTFSKIIKDQNQEAVYLQTSSATTLSYDNQVLENHGKDVHADGFGSPIGLLKGVKKPIENLSNIELEQSGIVVGEQCNLEFESGLLVTGLVHEIIRKNNTIILIRLKNTTVTNDDVILFKPEWGMYDMAVGASIKSVYAGAADPEAYFTIEEEVIEEKQPIALNPLEKLYKKVRDLRESKYDIMIIGETLLEVVADLNHSYPNDWLLRLEVLEILSEHDIHQQEQQQLRQDLIDLKERDVTLKDLIVNGLKLV</sequence>
<feature type="domain" description="Biopterin-dependent aromatic amino acid hydroxylase family profile" evidence="8">
    <location>
        <begin position="1"/>
        <end position="338"/>
    </location>
</feature>
<keyword evidence="10" id="KW-1185">Reference proteome</keyword>
<dbReference type="InterPro" id="IPR019774">
    <property type="entry name" value="Aromatic-AA_hydroxylase_C"/>
</dbReference>
<keyword evidence="3 7" id="KW-0479">Metal-binding</keyword>
<dbReference type="PROSITE" id="PS51410">
    <property type="entry name" value="BH4_AAA_HYDROXYL_2"/>
    <property type="match status" value="1"/>
</dbReference>
<feature type="binding site" evidence="7">
    <location>
        <position position="216"/>
    </location>
    <ligand>
        <name>Fe cation</name>
        <dbReference type="ChEBI" id="CHEBI:24875"/>
    </ligand>
</feature>
<keyword evidence="6" id="KW-0503">Monooxygenase</keyword>
<dbReference type="PANTHER" id="PTHR11473">
    <property type="entry name" value="AROMATIC AMINO ACID HYDROXYLASE"/>
    <property type="match status" value="1"/>
</dbReference>
<evidence type="ECO:0000313" key="10">
    <source>
        <dbReference type="Proteomes" id="UP000448943"/>
    </source>
</evidence>
<comment type="similarity">
    <text evidence="2">Belongs to the biopterin-dependent aromatic amino acid hydroxylase family.</text>
</comment>
<keyword evidence="5 7" id="KW-0408">Iron</keyword>
<keyword evidence="4" id="KW-0560">Oxidoreductase</keyword>
<dbReference type="RefSeq" id="WP_160645491.1">
    <property type="nucleotide sequence ID" value="NZ_SIJB01000017.1"/>
</dbReference>
<organism evidence="9 10">
    <name type="scientific">Chengkuizengella marina</name>
    <dbReference type="NCBI Taxonomy" id="2507566"/>
    <lineage>
        <taxon>Bacteria</taxon>
        <taxon>Bacillati</taxon>
        <taxon>Bacillota</taxon>
        <taxon>Bacilli</taxon>
        <taxon>Bacillales</taxon>
        <taxon>Paenibacillaceae</taxon>
        <taxon>Chengkuizengella</taxon>
    </lineage>
</organism>
<evidence type="ECO:0000256" key="4">
    <source>
        <dbReference type="ARBA" id="ARBA00023002"/>
    </source>
</evidence>
<dbReference type="AlphaFoldDB" id="A0A6N9Q0J0"/>
<dbReference type="GO" id="GO:0005506">
    <property type="term" value="F:iron ion binding"/>
    <property type="evidence" value="ECO:0007669"/>
    <property type="project" value="InterPro"/>
</dbReference>
<dbReference type="Gene3D" id="1.20.58.690">
    <property type="match status" value="1"/>
</dbReference>
<dbReference type="PANTHER" id="PTHR11473:SF24">
    <property type="entry name" value="PHENYLALANINE-4-HYDROXYLASE"/>
    <property type="match status" value="1"/>
</dbReference>